<reference evidence="2" key="2">
    <citation type="journal article" date="2015" name="Fish Shellfish Immunol.">
        <title>Early steps in the European eel (Anguilla anguilla)-Vibrio vulnificus interaction in the gills: Role of the RtxA13 toxin.</title>
        <authorList>
            <person name="Callol A."/>
            <person name="Pajuelo D."/>
            <person name="Ebbesson L."/>
            <person name="Teles M."/>
            <person name="MacKenzie S."/>
            <person name="Amaro C."/>
        </authorList>
    </citation>
    <scope>NUCLEOTIDE SEQUENCE</scope>
</reference>
<keyword evidence="1" id="KW-1133">Transmembrane helix</keyword>
<dbReference type="AlphaFoldDB" id="A0A0E9VPQ0"/>
<proteinExistence type="predicted"/>
<feature type="transmembrane region" description="Helical" evidence="1">
    <location>
        <begin position="6"/>
        <end position="27"/>
    </location>
</feature>
<accession>A0A0E9VPQ0</accession>
<keyword evidence="1" id="KW-0812">Transmembrane</keyword>
<evidence type="ECO:0000256" key="1">
    <source>
        <dbReference type="SAM" id="Phobius"/>
    </source>
</evidence>
<evidence type="ECO:0000313" key="2">
    <source>
        <dbReference type="EMBL" id="JAH79325.1"/>
    </source>
</evidence>
<dbReference type="EMBL" id="GBXM01029252">
    <property type="protein sequence ID" value="JAH79325.1"/>
    <property type="molecule type" value="Transcribed_RNA"/>
</dbReference>
<protein>
    <submittedName>
        <fullName evidence="2">Uncharacterized protein</fullName>
    </submittedName>
</protein>
<name>A0A0E9VPQ0_ANGAN</name>
<sequence>MHNVSSYYKMLYVLMGLPLVSSGALSISS</sequence>
<reference evidence="2" key="1">
    <citation type="submission" date="2014-11" db="EMBL/GenBank/DDBJ databases">
        <authorList>
            <person name="Amaro Gonzalez C."/>
        </authorList>
    </citation>
    <scope>NUCLEOTIDE SEQUENCE</scope>
</reference>
<organism evidence="2">
    <name type="scientific">Anguilla anguilla</name>
    <name type="common">European freshwater eel</name>
    <name type="synonym">Muraena anguilla</name>
    <dbReference type="NCBI Taxonomy" id="7936"/>
    <lineage>
        <taxon>Eukaryota</taxon>
        <taxon>Metazoa</taxon>
        <taxon>Chordata</taxon>
        <taxon>Craniata</taxon>
        <taxon>Vertebrata</taxon>
        <taxon>Euteleostomi</taxon>
        <taxon>Actinopterygii</taxon>
        <taxon>Neopterygii</taxon>
        <taxon>Teleostei</taxon>
        <taxon>Anguilliformes</taxon>
        <taxon>Anguillidae</taxon>
        <taxon>Anguilla</taxon>
    </lineage>
</organism>
<keyword evidence="1" id="KW-0472">Membrane</keyword>